<dbReference type="KEGG" id="ovi:T265_16083"/>
<evidence type="ECO:0000313" key="3">
    <source>
        <dbReference type="Proteomes" id="UP000054324"/>
    </source>
</evidence>
<dbReference type="EMBL" id="KL601794">
    <property type="protein sequence ID" value="KER18400.1"/>
    <property type="molecule type" value="Genomic_DNA"/>
</dbReference>
<proteinExistence type="predicted"/>
<evidence type="ECO:0000313" key="2">
    <source>
        <dbReference type="EMBL" id="KER18400.1"/>
    </source>
</evidence>
<keyword evidence="3" id="KW-1185">Reference proteome</keyword>
<evidence type="ECO:0000259" key="1">
    <source>
        <dbReference type="Pfam" id="PF00501"/>
    </source>
</evidence>
<dbReference type="RefSeq" id="XP_009177853.1">
    <property type="nucleotide sequence ID" value="XM_009179589.1"/>
</dbReference>
<organism evidence="2 3">
    <name type="scientific">Opisthorchis viverrini</name>
    <name type="common">Southeast Asian liver fluke</name>
    <dbReference type="NCBI Taxonomy" id="6198"/>
    <lineage>
        <taxon>Eukaryota</taxon>
        <taxon>Metazoa</taxon>
        <taxon>Spiralia</taxon>
        <taxon>Lophotrochozoa</taxon>
        <taxon>Platyhelminthes</taxon>
        <taxon>Trematoda</taxon>
        <taxon>Digenea</taxon>
        <taxon>Opisthorchiida</taxon>
        <taxon>Opisthorchiata</taxon>
        <taxon>Opisthorchiidae</taxon>
        <taxon>Opisthorchis</taxon>
    </lineage>
</organism>
<dbReference type="GeneID" id="20330248"/>
<dbReference type="OrthoDB" id="288590at2759"/>
<dbReference type="CTD" id="20330248"/>
<dbReference type="Gene3D" id="3.40.50.12780">
    <property type="entry name" value="N-terminal domain of ligase-like"/>
    <property type="match status" value="1"/>
</dbReference>
<accession>A0A074Z506</accession>
<dbReference type="STRING" id="6198.A0A074Z506"/>
<dbReference type="Proteomes" id="UP000054324">
    <property type="component" value="Unassembled WGS sequence"/>
</dbReference>
<dbReference type="InterPro" id="IPR000873">
    <property type="entry name" value="AMP-dep_synth/lig_dom"/>
</dbReference>
<dbReference type="InterPro" id="IPR042099">
    <property type="entry name" value="ANL_N_sf"/>
</dbReference>
<reference evidence="2 3" key="1">
    <citation type="submission" date="2013-11" db="EMBL/GenBank/DDBJ databases">
        <title>Opisthorchis viverrini - life in the bile duct.</title>
        <authorList>
            <person name="Young N.D."/>
            <person name="Nagarajan N."/>
            <person name="Lin S.J."/>
            <person name="Korhonen P.K."/>
            <person name="Jex A.R."/>
            <person name="Hall R.S."/>
            <person name="Safavi-Hemami H."/>
            <person name="Kaewkong W."/>
            <person name="Bertrand D."/>
            <person name="Gao S."/>
            <person name="Seet Q."/>
            <person name="Wongkham S."/>
            <person name="Teh B.T."/>
            <person name="Wongkham C."/>
            <person name="Intapan P.M."/>
            <person name="Maleewong W."/>
            <person name="Yang X."/>
            <person name="Hu M."/>
            <person name="Wang Z."/>
            <person name="Hofmann A."/>
            <person name="Sternberg P.W."/>
            <person name="Tan P."/>
            <person name="Wang J."/>
            <person name="Gasser R.B."/>
        </authorList>
    </citation>
    <scope>NUCLEOTIDE SEQUENCE [LARGE SCALE GENOMIC DNA]</scope>
</reference>
<gene>
    <name evidence="2" type="ORF">T265_16083</name>
</gene>
<protein>
    <recommendedName>
        <fullName evidence="1">AMP-dependent synthetase/ligase domain-containing protein</fullName>
    </recommendedName>
</protein>
<feature type="domain" description="AMP-dependent synthetase/ligase" evidence="1">
    <location>
        <begin position="20"/>
        <end position="87"/>
    </location>
</feature>
<name>A0A074Z506_OPIVI</name>
<dbReference type="Pfam" id="PF00501">
    <property type="entry name" value="AMP-binding"/>
    <property type="match status" value="1"/>
</dbReference>
<dbReference type="AlphaFoldDB" id="A0A074Z506"/>
<sequence>MILYHTYHQHFTKENFAEIFQRTVKKHGRLSTAIYHEDQVWTLGDLDAYSNKVANHLISCGLKRGDVIFMLMQPSAAYLGIWLGAVK</sequence>
<dbReference type="SUPFAM" id="SSF56801">
    <property type="entry name" value="Acetyl-CoA synthetase-like"/>
    <property type="match status" value="1"/>
</dbReference>
<feature type="non-terminal residue" evidence="2">
    <location>
        <position position="87"/>
    </location>
</feature>